<keyword evidence="9" id="KW-1185">Reference proteome</keyword>
<protein>
    <submittedName>
        <fullName evidence="10">Glycerol-3-phosphate acyltransferase RAM2-like</fullName>
    </submittedName>
</protein>
<keyword evidence="4 7" id="KW-0812">Transmembrane</keyword>
<evidence type="ECO:0000313" key="9">
    <source>
        <dbReference type="Proteomes" id="UP001515500"/>
    </source>
</evidence>
<feature type="domain" description="Phospholipid/glycerol acyltransferase" evidence="8">
    <location>
        <begin position="289"/>
        <end position="390"/>
    </location>
</feature>
<feature type="transmembrane region" description="Helical" evidence="7">
    <location>
        <begin position="28"/>
        <end position="55"/>
    </location>
</feature>
<evidence type="ECO:0000256" key="6">
    <source>
        <dbReference type="ARBA" id="ARBA00023136"/>
    </source>
</evidence>
<dbReference type="Proteomes" id="UP001515500">
    <property type="component" value="Chromosome 19"/>
</dbReference>
<name>A0AB40D450_DIOCR</name>
<dbReference type="InterPro" id="IPR056462">
    <property type="entry name" value="HAD_RAM2/GPAT1-8"/>
</dbReference>
<dbReference type="PANTHER" id="PTHR15486:SF77">
    <property type="entry name" value="OS08G0131300 PROTEIN"/>
    <property type="match status" value="1"/>
</dbReference>
<dbReference type="SUPFAM" id="SSF69593">
    <property type="entry name" value="Glycerol-3-phosphate (1)-acyltransferase"/>
    <property type="match status" value="1"/>
</dbReference>
<dbReference type="GeneID" id="120283805"/>
<dbReference type="InterPro" id="IPR002123">
    <property type="entry name" value="Plipid/glycerol_acylTrfase"/>
</dbReference>
<dbReference type="PANTHER" id="PTHR15486">
    <property type="entry name" value="ANCIENT UBIQUITOUS PROTEIN"/>
    <property type="match status" value="1"/>
</dbReference>
<keyword evidence="6 7" id="KW-0472">Membrane</keyword>
<keyword evidence="3" id="KW-0808">Transferase</keyword>
<sequence length="477" mass="52950">MDNQSSSSAAIACELEGVLLISKNSFPYFILTAFEAGSPLRALILFMFFPVLWLLDFFGFQELSLRLMIFVSTAGVKVAVLKAVAKATLSRFFLEDINGSCFKILSGYKGKKYVVTCFPKFMVEAFLREFLDVDYVIGTEVISFKEWCLGFVASPGMIINGHHEKLKFLQQAIGDGVQIDLGLVHVLSDHPLILLCKELHIMQPDEKAKPLPRRDYPKPLIFHDGRFSARPTPLNFLSILLWLPLGMILAVTRILVGVLLPFKLGLMGSAATGLRIRAQFSEAQRACGTLYVCSHRTLLDPVIISSVLQRKITAVTYSLSSFSELISPIPTVRLTRDRVKDGATMGALLNSGDLVVCPEGTTCREPYLLRFSPLFAEISDEVVPVAISSEGTMFYGTTVRGHKWLDSLFFLMNPSPCYQLMFLDKVSCQGRSSVDVANQVQRLIGLALGFECTNLTRRDKYRILAGNDGVDNRVSSN</sequence>
<keyword evidence="5 7" id="KW-1133">Transmembrane helix</keyword>
<dbReference type="RefSeq" id="XP_039146477.1">
    <property type="nucleotide sequence ID" value="XM_039290543.1"/>
</dbReference>
<evidence type="ECO:0000256" key="5">
    <source>
        <dbReference type="ARBA" id="ARBA00022989"/>
    </source>
</evidence>
<dbReference type="Pfam" id="PF01553">
    <property type="entry name" value="Acyltransferase"/>
    <property type="match status" value="1"/>
</dbReference>
<accession>A0AB40D450</accession>
<evidence type="ECO:0000256" key="3">
    <source>
        <dbReference type="ARBA" id="ARBA00022679"/>
    </source>
</evidence>
<dbReference type="GO" id="GO:0016791">
    <property type="term" value="F:phosphatase activity"/>
    <property type="evidence" value="ECO:0007669"/>
    <property type="project" value="TreeGrafter"/>
</dbReference>
<reference evidence="10" key="1">
    <citation type="submission" date="2025-08" db="UniProtKB">
        <authorList>
            <consortium name="RefSeq"/>
        </authorList>
    </citation>
    <scope>IDENTIFICATION</scope>
</reference>
<evidence type="ECO:0000259" key="8">
    <source>
        <dbReference type="SMART" id="SM00563"/>
    </source>
</evidence>
<gene>
    <name evidence="10" type="primary">LOC120283805</name>
</gene>
<dbReference type="GO" id="GO:0090447">
    <property type="term" value="F:glycerol-3-phosphate 2-O-acyltransferase activity"/>
    <property type="evidence" value="ECO:0007669"/>
    <property type="project" value="TreeGrafter"/>
</dbReference>
<dbReference type="AlphaFoldDB" id="A0AB40D450"/>
<feature type="transmembrane region" description="Helical" evidence="7">
    <location>
        <begin position="239"/>
        <end position="260"/>
    </location>
</feature>
<comment type="similarity">
    <text evidence="2">Belongs to the GPAT/DAPAT family.</text>
</comment>
<evidence type="ECO:0000313" key="10">
    <source>
        <dbReference type="RefSeq" id="XP_039146477.1"/>
    </source>
</evidence>
<organism evidence="9 10">
    <name type="scientific">Dioscorea cayennensis subsp. rotundata</name>
    <name type="common">White Guinea yam</name>
    <name type="synonym">Dioscorea rotundata</name>
    <dbReference type="NCBI Taxonomy" id="55577"/>
    <lineage>
        <taxon>Eukaryota</taxon>
        <taxon>Viridiplantae</taxon>
        <taxon>Streptophyta</taxon>
        <taxon>Embryophyta</taxon>
        <taxon>Tracheophyta</taxon>
        <taxon>Spermatophyta</taxon>
        <taxon>Magnoliopsida</taxon>
        <taxon>Liliopsida</taxon>
        <taxon>Dioscoreales</taxon>
        <taxon>Dioscoreaceae</taxon>
        <taxon>Dioscorea</taxon>
    </lineage>
</organism>
<evidence type="ECO:0000256" key="1">
    <source>
        <dbReference type="ARBA" id="ARBA00004141"/>
    </source>
</evidence>
<dbReference type="GO" id="GO:0016020">
    <property type="term" value="C:membrane"/>
    <property type="evidence" value="ECO:0007669"/>
    <property type="project" value="UniProtKB-SubCell"/>
</dbReference>
<comment type="subcellular location">
    <subcellularLocation>
        <location evidence="1">Membrane</location>
        <topology evidence="1">Multi-pass membrane protein</topology>
    </subcellularLocation>
</comment>
<dbReference type="GO" id="GO:0010143">
    <property type="term" value="P:cutin biosynthetic process"/>
    <property type="evidence" value="ECO:0007669"/>
    <property type="project" value="TreeGrafter"/>
</dbReference>
<proteinExistence type="inferred from homology"/>
<evidence type="ECO:0000256" key="7">
    <source>
        <dbReference type="SAM" id="Phobius"/>
    </source>
</evidence>
<dbReference type="SMART" id="SM00563">
    <property type="entry name" value="PlsC"/>
    <property type="match status" value="1"/>
</dbReference>
<dbReference type="Pfam" id="PF23270">
    <property type="entry name" value="HAD_RAM2_N"/>
    <property type="match status" value="1"/>
</dbReference>
<evidence type="ECO:0000256" key="4">
    <source>
        <dbReference type="ARBA" id="ARBA00022692"/>
    </source>
</evidence>
<evidence type="ECO:0000256" key="2">
    <source>
        <dbReference type="ARBA" id="ARBA00007937"/>
    </source>
</evidence>